<evidence type="ECO:0000256" key="3">
    <source>
        <dbReference type="ARBA" id="ARBA00022692"/>
    </source>
</evidence>
<keyword evidence="4 7" id="KW-1133">Transmembrane helix</keyword>
<sequence>MNNIDIILETHSVLAGNKIRSGLTVLGIVIGISSVIAMISIGQGAQGSIQSSIQSIGSNLVLVMPGAQRGPGFQVSAGRGSARTLTQTDADAITKEVTLARAVAPELSGRYQISAKGKNTNTSVIGTTAVYPDVRNVTIDEGSFITDQHNRSLSKVAVLGPTARIDLFGEGVSAIGQTIRIKNIEFKIIGITKAKGGSGFGSQDDMIFVPLTSAQRFLAGDQYVTTISVQAQSPDSMAEIQRQITDLLLNRHHISDPQLADFSTLNQADIVATASSITQTFTILLAAVAGISLVVGGIGIMNMMLTTVTERTKEIGLRKAIGAKRRDISAQFLAEAIALTFTGGAIGVALGWAISFGVSYFGILQTKVTLSSILLAFGVSAAIGIVFGYYPARRAAGLNPIEALRYE</sequence>
<dbReference type="AlphaFoldDB" id="A0A1G2G6L1"/>
<evidence type="ECO:0000259" key="9">
    <source>
        <dbReference type="Pfam" id="PF12704"/>
    </source>
</evidence>
<dbReference type="Pfam" id="PF02687">
    <property type="entry name" value="FtsX"/>
    <property type="match status" value="1"/>
</dbReference>
<organism evidence="10 11">
    <name type="scientific">Candidatus Ryanbacteria bacterium RIFCSPHIGHO2_01_FULL_48_27</name>
    <dbReference type="NCBI Taxonomy" id="1802115"/>
    <lineage>
        <taxon>Bacteria</taxon>
        <taxon>Candidatus Ryaniibacteriota</taxon>
    </lineage>
</organism>
<keyword evidence="3 7" id="KW-0812">Transmembrane</keyword>
<evidence type="ECO:0000256" key="5">
    <source>
        <dbReference type="ARBA" id="ARBA00023136"/>
    </source>
</evidence>
<evidence type="ECO:0000313" key="11">
    <source>
        <dbReference type="Proteomes" id="UP000177785"/>
    </source>
</evidence>
<evidence type="ECO:0000256" key="4">
    <source>
        <dbReference type="ARBA" id="ARBA00022989"/>
    </source>
</evidence>
<dbReference type="STRING" id="1802115.A2756_00625"/>
<dbReference type="InterPro" id="IPR025857">
    <property type="entry name" value="MacB_PCD"/>
</dbReference>
<feature type="transmembrane region" description="Helical" evidence="7">
    <location>
        <begin position="330"/>
        <end position="363"/>
    </location>
</feature>
<accession>A0A1G2G6L1</accession>
<evidence type="ECO:0000256" key="7">
    <source>
        <dbReference type="SAM" id="Phobius"/>
    </source>
</evidence>
<evidence type="ECO:0000256" key="2">
    <source>
        <dbReference type="ARBA" id="ARBA00022475"/>
    </source>
</evidence>
<feature type="transmembrane region" description="Helical" evidence="7">
    <location>
        <begin position="21"/>
        <end position="42"/>
    </location>
</feature>
<evidence type="ECO:0000256" key="6">
    <source>
        <dbReference type="ARBA" id="ARBA00038076"/>
    </source>
</evidence>
<evidence type="ECO:0000313" key="10">
    <source>
        <dbReference type="EMBL" id="OGZ45508.1"/>
    </source>
</evidence>
<feature type="domain" description="MacB-like periplasmic core" evidence="9">
    <location>
        <begin position="21"/>
        <end position="246"/>
    </location>
</feature>
<dbReference type="GO" id="GO:0022857">
    <property type="term" value="F:transmembrane transporter activity"/>
    <property type="evidence" value="ECO:0007669"/>
    <property type="project" value="TreeGrafter"/>
</dbReference>
<evidence type="ECO:0000256" key="1">
    <source>
        <dbReference type="ARBA" id="ARBA00004651"/>
    </source>
</evidence>
<proteinExistence type="inferred from homology"/>
<reference evidence="10 11" key="1">
    <citation type="journal article" date="2016" name="Nat. Commun.">
        <title>Thousands of microbial genomes shed light on interconnected biogeochemical processes in an aquifer system.</title>
        <authorList>
            <person name="Anantharaman K."/>
            <person name="Brown C.T."/>
            <person name="Hug L.A."/>
            <person name="Sharon I."/>
            <person name="Castelle C.J."/>
            <person name="Probst A.J."/>
            <person name="Thomas B.C."/>
            <person name="Singh A."/>
            <person name="Wilkins M.J."/>
            <person name="Karaoz U."/>
            <person name="Brodie E.L."/>
            <person name="Williams K.H."/>
            <person name="Hubbard S.S."/>
            <person name="Banfield J.F."/>
        </authorList>
    </citation>
    <scope>NUCLEOTIDE SEQUENCE [LARGE SCALE GENOMIC DNA]</scope>
</reference>
<comment type="caution">
    <text evidence="10">The sequence shown here is derived from an EMBL/GenBank/DDBJ whole genome shotgun (WGS) entry which is preliminary data.</text>
</comment>
<name>A0A1G2G6L1_9BACT</name>
<dbReference type="InterPro" id="IPR050250">
    <property type="entry name" value="Macrolide_Exporter_MacB"/>
</dbReference>
<dbReference type="GO" id="GO:0005886">
    <property type="term" value="C:plasma membrane"/>
    <property type="evidence" value="ECO:0007669"/>
    <property type="project" value="UniProtKB-SubCell"/>
</dbReference>
<dbReference type="Proteomes" id="UP000177785">
    <property type="component" value="Unassembled WGS sequence"/>
</dbReference>
<protein>
    <recommendedName>
        <fullName evidence="12">Multidrug ABC transporter substrate-binding protein</fullName>
    </recommendedName>
</protein>
<comment type="subcellular location">
    <subcellularLocation>
        <location evidence="1">Cell membrane</location>
        <topology evidence="1">Multi-pass membrane protein</topology>
    </subcellularLocation>
</comment>
<feature type="transmembrane region" description="Helical" evidence="7">
    <location>
        <begin position="283"/>
        <end position="309"/>
    </location>
</feature>
<dbReference type="Pfam" id="PF12704">
    <property type="entry name" value="MacB_PCD"/>
    <property type="match status" value="1"/>
</dbReference>
<gene>
    <name evidence="10" type="ORF">A2756_00625</name>
</gene>
<dbReference type="InterPro" id="IPR003838">
    <property type="entry name" value="ABC3_permease_C"/>
</dbReference>
<feature type="domain" description="ABC3 transporter permease C-terminal" evidence="8">
    <location>
        <begin position="287"/>
        <end position="400"/>
    </location>
</feature>
<evidence type="ECO:0000259" key="8">
    <source>
        <dbReference type="Pfam" id="PF02687"/>
    </source>
</evidence>
<dbReference type="PANTHER" id="PTHR30572">
    <property type="entry name" value="MEMBRANE COMPONENT OF TRANSPORTER-RELATED"/>
    <property type="match status" value="1"/>
</dbReference>
<feature type="transmembrane region" description="Helical" evidence="7">
    <location>
        <begin position="369"/>
        <end position="390"/>
    </location>
</feature>
<evidence type="ECO:0008006" key="12">
    <source>
        <dbReference type="Google" id="ProtNLM"/>
    </source>
</evidence>
<comment type="similarity">
    <text evidence="6">Belongs to the ABC-4 integral membrane protein family.</text>
</comment>
<dbReference type="PANTHER" id="PTHR30572:SF4">
    <property type="entry name" value="ABC TRANSPORTER PERMEASE YTRF"/>
    <property type="match status" value="1"/>
</dbReference>
<keyword evidence="2" id="KW-1003">Cell membrane</keyword>
<dbReference type="EMBL" id="MHNL01000006">
    <property type="protein sequence ID" value="OGZ45508.1"/>
    <property type="molecule type" value="Genomic_DNA"/>
</dbReference>
<keyword evidence="5 7" id="KW-0472">Membrane</keyword>